<reference evidence="1" key="1">
    <citation type="submission" date="2011-11" db="EMBL/GenBank/DDBJ databases">
        <title>The Genome Sequence of Fusarium oxysporum PHW808.</title>
        <authorList>
            <consortium name="The Broad Institute Genome Sequencing Platform"/>
            <person name="Ma L.-J."/>
            <person name="Gale L.R."/>
            <person name="Schwartz D.C."/>
            <person name="Zhou S."/>
            <person name="Corby-Kistler H."/>
            <person name="Young S.K."/>
            <person name="Zeng Q."/>
            <person name="Gargeya S."/>
            <person name="Fitzgerald M."/>
            <person name="Haas B."/>
            <person name="Abouelleil A."/>
            <person name="Alvarado L."/>
            <person name="Arachchi H.M."/>
            <person name="Berlin A."/>
            <person name="Brown A."/>
            <person name="Chapman S.B."/>
            <person name="Chen Z."/>
            <person name="Dunbar C."/>
            <person name="Freedman E."/>
            <person name="Gearin G."/>
            <person name="Goldberg J."/>
            <person name="Griggs A."/>
            <person name="Gujja S."/>
            <person name="Heiman D."/>
            <person name="Howarth C."/>
            <person name="Larson L."/>
            <person name="Lui A."/>
            <person name="MacDonald P.J.P."/>
            <person name="Montmayeur A."/>
            <person name="Murphy C."/>
            <person name="Neiman D."/>
            <person name="Pearson M."/>
            <person name="Priest M."/>
            <person name="Roberts A."/>
            <person name="Saif S."/>
            <person name="Shea T."/>
            <person name="Shenoy N."/>
            <person name="Sisk P."/>
            <person name="Stolte C."/>
            <person name="Sykes S."/>
            <person name="Wortman J."/>
            <person name="Nusbaum C."/>
            <person name="Birren B."/>
        </authorList>
    </citation>
    <scope>NUCLEOTIDE SEQUENCE [LARGE SCALE GENOMIC DNA]</scope>
    <source>
        <strain evidence="1">54008</strain>
    </source>
</reference>
<dbReference type="AlphaFoldDB" id="X0GXP5"/>
<accession>X0GXP5</accession>
<reference evidence="1" key="2">
    <citation type="submission" date="2014-03" db="EMBL/GenBank/DDBJ databases">
        <title>The Genome Annotation of Fusarium oxysporum PHW808.</title>
        <authorList>
            <consortium name="The Broad Institute Genomics Platform"/>
            <person name="Ma L.-J."/>
            <person name="Corby-Kistler H."/>
            <person name="Broz K."/>
            <person name="Gale L.R."/>
            <person name="Jonkers W."/>
            <person name="O'Donnell K."/>
            <person name="Ploetz R."/>
            <person name="Steinberg C."/>
            <person name="Schwartz D.C."/>
            <person name="VanEtten H."/>
            <person name="Zhou S."/>
            <person name="Young S.K."/>
            <person name="Zeng Q."/>
            <person name="Gargeya S."/>
            <person name="Fitzgerald M."/>
            <person name="Abouelleil A."/>
            <person name="Alvarado L."/>
            <person name="Chapman S.B."/>
            <person name="Gainer-Dewar J."/>
            <person name="Goldberg J."/>
            <person name="Griggs A."/>
            <person name="Gujja S."/>
            <person name="Hansen M."/>
            <person name="Howarth C."/>
            <person name="Imamovic A."/>
            <person name="Ireland A."/>
            <person name="Larimer J."/>
            <person name="McCowan C."/>
            <person name="Murphy C."/>
            <person name="Pearson M."/>
            <person name="Poon T.W."/>
            <person name="Priest M."/>
            <person name="Roberts A."/>
            <person name="Saif S."/>
            <person name="Shea T."/>
            <person name="Sykes S."/>
            <person name="Wortman J."/>
            <person name="Nusbaum C."/>
            <person name="Birren B."/>
        </authorList>
    </citation>
    <scope>NUCLEOTIDE SEQUENCE</scope>
    <source>
        <strain evidence="1">54008</strain>
    </source>
</reference>
<sequence length="56" mass="6603">MRQRSTNLHNPFSIYLTRFWSYMRGERYSSALLRQPQITSNGWVGNATQGKHQETT</sequence>
<protein>
    <submittedName>
        <fullName evidence="1">Uncharacterized protein</fullName>
    </submittedName>
</protein>
<dbReference type="Proteomes" id="UP000030676">
    <property type="component" value="Unassembled WGS sequence"/>
</dbReference>
<evidence type="ECO:0000313" key="1">
    <source>
        <dbReference type="EMBL" id="EXL64616.1"/>
    </source>
</evidence>
<gene>
    <name evidence="1" type="ORF">FOPG_19128</name>
</gene>
<name>X0GXP5_FUSOX</name>
<organism evidence="1">
    <name type="scientific">Fusarium oxysporum f. sp. conglutinans race 2 54008</name>
    <dbReference type="NCBI Taxonomy" id="1089457"/>
    <lineage>
        <taxon>Eukaryota</taxon>
        <taxon>Fungi</taxon>
        <taxon>Dikarya</taxon>
        <taxon>Ascomycota</taxon>
        <taxon>Pezizomycotina</taxon>
        <taxon>Sordariomycetes</taxon>
        <taxon>Hypocreomycetidae</taxon>
        <taxon>Hypocreales</taxon>
        <taxon>Nectriaceae</taxon>
        <taxon>Fusarium</taxon>
        <taxon>Fusarium oxysporum species complex</taxon>
    </lineage>
</organism>
<dbReference type="EMBL" id="KK033994">
    <property type="protein sequence ID" value="EXL64616.1"/>
    <property type="molecule type" value="Genomic_DNA"/>
</dbReference>
<dbReference type="HOGENOM" id="CLU_3014231_0_0_1"/>
<proteinExistence type="predicted"/>